<feature type="domain" description="TonB-dependent receptor-like beta-barrel" evidence="15">
    <location>
        <begin position="247"/>
        <end position="702"/>
    </location>
</feature>
<dbReference type="SUPFAM" id="SSF56935">
    <property type="entry name" value="Porins"/>
    <property type="match status" value="1"/>
</dbReference>
<keyword evidence="3 12" id="KW-1134">Transmembrane beta strand</keyword>
<evidence type="ECO:0000256" key="5">
    <source>
        <dbReference type="ARBA" id="ARBA00022692"/>
    </source>
</evidence>
<dbReference type="InterPro" id="IPR037066">
    <property type="entry name" value="Plug_dom_sf"/>
</dbReference>
<feature type="chain" id="PRO_5002937929" evidence="14">
    <location>
        <begin position="23"/>
        <end position="736"/>
    </location>
</feature>
<evidence type="ECO:0000256" key="11">
    <source>
        <dbReference type="ARBA" id="ARBA00023237"/>
    </source>
</evidence>
<evidence type="ECO:0000256" key="6">
    <source>
        <dbReference type="ARBA" id="ARBA00022729"/>
    </source>
</evidence>
<keyword evidence="2 12" id="KW-0813">Transport</keyword>
<evidence type="ECO:0000256" key="2">
    <source>
        <dbReference type="ARBA" id="ARBA00022448"/>
    </source>
</evidence>
<dbReference type="InterPro" id="IPR036942">
    <property type="entry name" value="Beta-barrel_TonB_sf"/>
</dbReference>
<dbReference type="InterPro" id="IPR012910">
    <property type="entry name" value="Plug_dom"/>
</dbReference>
<evidence type="ECO:0000256" key="12">
    <source>
        <dbReference type="PROSITE-ProRule" id="PRU01360"/>
    </source>
</evidence>
<dbReference type="GO" id="GO:0009279">
    <property type="term" value="C:cell outer membrane"/>
    <property type="evidence" value="ECO:0007669"/>
    <property type="project" value="UniProtKB-SubCell"/>
</dbReference>
<protein>
    <submittedName>
        <fullName evidence="17">Putative tonB-dependent receptor</fullName>
    </submittedName>
</protein>
<evidence type="ECO:0000313" key="18">
    <source>
        <dbReference type="Proteomes" id="UP000005540"/>
    </source>
</evidence>
<keyword evidence="10 12" id="KW-0472">Membrane</keyword>
<dbReference type="Pfam" id="PF00593">
    <property type="entry name" value="TonB_dep_Rec_b-barrel"/>
    <property type="match status" value="1"/>
</dbReference>
<keyword evidence="18" id="KW-1185">Reference proteome</keyword>
<dbReference type="OrthoDB" id="15609at2"/>
<dbReference type="Pfam" id="PF07715">
    <property type="entry name" value="Plug"/>
    <property type="match status" value="1"/>
</dbReference>
<name>C4FL25_9AQUI</name>
<dbReference type="Gene3D" id="2.170.130.10">
    <property type="entry name" value="TonB-dependent receptor, plug domain"/>
    <property type="match status" value="1"/>
</dbReference>
<evidence type="ECO:0000256" key="1">
    <source>
        <dbReference type="ARBA" id="ARBA00004571"/>
    </source>
</evidence>
<evidence type="ECO:0000259" key="15">
    <source>
        <dbReference type="Pfam" id="PF00593"/>
    </source>
</evidence>
<evidence type="ECO:0000256" key="8">
    <source>
        <dbReference type="ARBA" id="ARBA00023065"/>
    </source>
</evidence>
<comment type="subcellular location">
    <subcellularLocation>
        <location evidence="1 12">Cell outer membrane</location>
        <topology evidence="1 12">Multi-pass membrane protein</topology>
    </subcellularLocation>
</comment>
<dbReference type="RefSeq" id="WP_007547504.1">
    <property type="nucleotide sequence ID" value="NZ_ABZS01000130.1"/>
</dbReference>
<feature type="domain" description="TonB-dependent receptor plug" evidence="16">
    <location>
        <begin position="46"/>
        <end position="144"/>
    </location>
</feature>
<evidence type="ECO:0000256" key="14">
    <source>
        <dbReference type="SAM" id="SignalP"/>
    </source>
</evidence>
<keyword evidence="7" id="KW-0408">Iron</keyword>
<dbReference type="PANTHER" id="PTHR32552">
    <property type="entry name" value="FERRICHROME IRON RECEPTOR-RELATED"/>
    <property type="match status" value="1"/>
</dbReference>
<feature type="signal peptide" evidence="14">
    <location>
        <begin position="1"/>
        <end position="22"/>
    </location>
</feature>
<sequence>MKRKKALALFYAAMVSGSFVYAEEATLKVKVEDQTGLEKELPIEIKKNVPATETTVKKEEIQTRAGAGSVNIFKAIELTPSVNVQTDDAYGLGGGSIRIRGFDNTQIGVTIDDMPLNDSGNFALYPHEYADVENLETITITRGSVNKRSPFYTEIGGAIKVRTAPPRSKFTNSFGLKFGSYNFKRVFYRLDTGYLLGNKNLPKIFFSYSHTEADKWKGPGGAPQYRDHYTLGITQKVGILDYEFYYDRNVQLNYFYRPFTYAETKDGNIFRSRDYTNKLIPGNTANNVLYYEFYQNPYTNQQYRAIFNLNFTDKISLNFKPYMWIGRGSGTSATFFGSNVFFRESFNYTDRPGFTTELKVDLPYNSKFFLGYWYEYADLKQWQPSRLVNINSDGTYTLNNTTSFRYNYIQRTKTTTNTPYVSFESKELFGKLDLNLGFRFASIKRKFDNYNTTGLPYYPEDGVYDDPRLTKAANTSYEKTYKKTLPNIGLGFSVLDNLYIYASYAKNFRVPQNFLGAIPTSIPAQFVADQLKPEESDSYDIGARLTYDKFYIAPTAYIVRYKNRLIRVADPNDPTLVYLRNAGKVDAKGFELEVGANPMPKTNIYASFSYNEAKFKDDVFYDGSTKYDIKDKSVPDTPRYMVKLGSRFNLYDFKVSPSIQFIGSRYGNFTNTEKVDNYTIVNLSATRKIYKYFDLYMDVVNLTNQKYVGRINPGTASGTYYAGAPFTISFGINGRF</sequence>
<comment type="similarity">
    <text evidence="12 13">Belongs to the TonB-dependent receptor family.</text>
</comment>
<dbReference type="InterPro" id="IPR039426">
    <property type="entry name" value="TonB-dep_rcpt-like"/>
</dbReference>
<dbReference type="EMBL" id="ABZS01000130">
    <property type="protein sequence ID" value="EEP60227.1"/>
    <property type="molecule type" value="Genomic_DNA"/>
</dbReference>
<comment type="caution">
    <text evidence="17">The sequence shown here is derived from an EMBL/GenBank/DDBJ whole genome shotgun (WGS) entry which is preliminary data.</text>
</comment>
<keyword evidence="6 14" id="KW-0732">Signal</keyword>
<reference evidence="17 18" key="1">
    <citation type="submission" date="2009-04" db="EMBL/GenBank/DDBJ databases">
        <authorList>
            <person name="Reysenbach A.-L."/>
            <person name="Heidelberg J.F."/>
            <person name="Nelson W.C."/>
        </authorList>
    </citation>
    <scope>NUCLEOTIDE SEQUENCE [LARGE SCALE GENOMIC DNA]</scope>
    <source>
        <strain evidence="17 18">SS-5</strain>
    </source>
</reference>
<dbReference type="InterPro" id="IPR000531">
    <property type="entry name" value="Beta-barrel_TonB"/>
</dbReference>
<dbReference type="GO" id="GO:0015344">
    <property type="term" value="F:siderophore uptake transmembrane transporter activity"/>
    <property type="evidence" value="ECO:0007669"/>
    <property type="project" value="TreeGrafter"/>
</dbReference>
<dbReference type="AlphaFoldDB" id="C4FL25"/>
<evidence type="ECO:0000256" key="4">
    <source>
        <dbReference type="ARBA" id="ARBA00022496"/>
    </source>
</evidence>
<keyword evidence="11 12" id="KW-0998">Cell outer membrane</keyword>
<evidence type="ECO:0000313" key="17">
    <source>
        <dbReference type="EMBL" id="EEP60227.1"/>
    </source>
</evidence>
<organism evidence="17 18">
    <name type="scientific">Sulfurihydrogenibium yellowstonense SS-5</name>
    <dbReference type="NCBI Taxonomy" id="432331"/>
    <lineage>
        <taxon>Bacteria</taxon>
        <taxon>Pseudomonadati</taxon>
        <taxon>Aquificota</taxon>
        <taxon>Aquificia</taxon>
        <taxon>Aquificales</taxon>
        <taxon>Hydrogenothermaceae</taxon>
        <taxon>Sulfurihydrogenibium</taxon>
    </lineage>
</organism>
<keyword evidence="9 13" id="KW-0798">TonB box</keyword>
<evidence type="ECO:0000256" key="3">
    <source>
        <dbReference type="ARBA" id="ARBA00022452"/>
    </source>
</evidence>
<evidence type="ECO:0000256" key="7">
    <source>
        <dbReference type="ARBA" id="ARBA00023004"/>
    </source>
</evidence>
<keyword evidence="5 12" id="KW-0812">Transmembrane</keyword>
<dbReference type="Proteomes" id="UP000005540">
    <property type="component" value="Unassembled WGS sequence"/>
</dbReference>
<dbReference type="PROSITE" id="PS52016">
    <property type="entry name" value="TONB_DEPENDENT_REC_3"/>
    <property type="match status" value="1"/>
</dbReference>
<evidence type="ECO:0000256" key="13">
    <source>
        <dbReference type="RuleBase" id="RU003357"/>
    </source>
</evidence>
<proteinExistence type="inferred from homology"/>
<dbReference type="Gene3D" id="2.40.170.20">
    <property type="entry name" value="TonB-dependent receptor, beta-barrel domain"/>
    <property type="match status" value="1"/>
</dbReference>
<keyword evidence="8" id="KW-0406">Ion transport</keyword>
<keyword evidence="17" id="KW-0675">Receptor</keyword>
<dbReference type="PANTHER" id="PTHR32552:SF89">
    <property type="entry name" value="CATECHOLATE SIDEROPHORE RECEPTOR FIU"/>
    <property type="match status" value="1"/>
</dbReference>
<accession>C4FL25</accession>
<evidence type="ECO:0000259" key="16">
    <source>
        <dbReference type="Pfam" id="PF07715"/>
    </source>
</evidence>
<keyword evidence="4" id="KW-0410">Iron transport</keyword>
<evidence type="ECO:0000256" key="9">
    <source>
        <dbReference type="ARBA" id="ARBA00023077"/>
    </source>
</evidence>
<evidence type="ECO:0000256" key="10">
    <source>
        <dbReference type="ARBA" id="ARBA00023136"/>
    </source>
</evidence>
<gene>
    <name evidence="17" type="ORF">SULYE_1279</name>
</gene>